<organism evidence="6">
    <name type="scientific">Graphocephala atropunctata</name>
    <dbReference type="NCBI Taxonomy" id="36148"/>
    <lineage>
        <taxon>Eukaryota</taxon>
        <taxon>Metazoa</taxon>
        <taxon>Ecdysozoa</taxon>
        <taxon>Arthropoda</taxon>
        <taxon>Hexapoda</taxon>
        <taxon>Insecta</taxon>
        <taxon>Pterygota</taxon>
        <taxon>Neoptera</taxon>
        <taxon>Paraneoptera</taxon>
        <taxon>Hemiptera</taxon>
        <taxon>Auchenorrhyncha</taxon>
        <taxon>Membracoidea</taxon>
        <taxon>Cicadellidae</taxon>
        <taxon>Cicadellinae</taxon>
        <taxon>Cicadellini</taxon>
        <taxon>Graphocephala</taxon>
    </lineage>
</organism>
<dbReference type="Pfam" id="PF00412">
    <property type="entry name" value="LIM"/>
    <property type="match status" value="1"/>
</dbReference>
<feature type="domain" description="LIM zinc-binding" evidence="5">
    <location>
        <begin position="44"/>
        <end position="103"/>
    </location>
</feature>
<keyword evidence="2 4" id="KW-0862">Zinc</keyword>
<dbReference type="PANTHER" id="PTHR24213:SF9">
    <property type="entry name" value="UNCOORDINATED 115A, ISOFORM B-RELATED"/>
    <property type="match status" value="1"/>
</dbReference>
<dbReference type="PROSITE" id="PS50023">
    <property type="entry name" value="LIM_DOMAIN_2"/>
    <property type="match status" value="1"/>
</dbReference>
<feature type="non-terminal residue" evidence="6">
    <location>
        <position position="131"/>
    </location>
</feature>
<evidence type="ECO:0000256" key="2">
    <source>
        <dbReference type="ARBA" id="ARBA00022833"/>
    </source>
</evidence>
<dbReference type="CDD" id="cd09327">
    <property type="entry name" value="LIM1_abLIM"/>
    <property type="match status" value="1"/>
</dbReference>
<gene>
    <name evidence="6" type="ORF">g.33614</name>
</gene>
<dbReference type="SUPFAM" id="SSF57716">
    <property type="entry name" value="Glucocorticoid receptor-like (DNA-binding domain)"/>
    <property type="match status" value="2"/>
</dbReference>
<sequence>MHAVYLSQAALCIPYCDCSLYHVVFVDTTQAIWFEDCTDSDGKTYCQACKKKCSGEVLRVQDKYFHIACFKCTVCKNSLAQGGFFFKDGVYFCTNDYQKQFGTKCANCGLYVEGEVVSALGKTYHQKCFTC</sequence>
<evidence type="ECO:0000256" key="1">
    <source>
        <dbReference type="ARBA" id="ARBA00022723"/>
    </source>
</evidence>
<dbReference type="GO" id="GO:0030032">
    <property type="term" value="P:lamellipodium assembly"/>
    <property type="evidence" value="ECO:0007669"/>
    <property type="project" value="TreeGrafter"/>
</dbReference>
<evidence type="ECO:0000313" key="6">
    <source>
        <dbReference type="EMBL" id="JAT27782.1"/>
    </source>
</evidence>
<proteinExistence type="predicted"/>
<dbReference type="GO" id="GO:0046872">
    <property type="term" value="F:metal ion binding"/>
    <property type="evidence" value="ECO:0007669"/>
    <property type="project" value="UniProtKB-KW"/>
</dbReference>
<accession>A0A1B6LVS1</accession>
<keyword evidence="1 4" id="KW-0479">Metal-binding</keyword>
<dbReference type="GO" id="GO:0051015">
    <property type="term" value="F:actin filament binding"/>
    <property type="evidence" value="ECO:0007669"/>
    <property type="project" value="TreeGrafter"/>
</dbReference>
<protein>
    <recommendedName>
        <fullName evidence="5">LIM zinc-binding domain-containing protein</fullName>
    </recommendedName>
</protein>
<keyword evidence="3 4" id="KW-0440">LIM domain</keyword>
<dbReference type="InterPro" id="IPR001781">
    <property type="entry name" value="Znf_LIM"/>
</dbReference>
<dbReference type="EMBL" id="GEBQ01012195">
    <property type="protein sequence ID" value="JAT27782.1"/>
    <property type="molecule type" value="Transcribed_RNA"/>
</dbReference>
<dbReference type="SMART" id="SM00132">
    <property type="entry name" value="LIM"/>
    <property type="match status" value="1"/>
</dbReference>
<dbReference type="AlphaFoldDB" id="A0A1B6LVS1"/>
<dbReference type="GO" id="GO:0015629">
    <property type="term" value="C:actin cytoskeleton"/>
    <property type="evidence" value="ECO:0007669"/>
    <property type="project" value="TreeGrafter"/>
</dbReference>
<evidence type="ECO:0000256" key="4">
    <source>
        <dbReference type="PROSITE-ProRule" id="PRU00125"/>
    </source>
</evidence>
<reference evidence="6" key="1">
    <citation type="submission" date="2015-11" db="EMBL/GenBank/DDBJ databases">
        <title>De novo transcriptome assembly of four potential Pierce s Disease insect vectors from Arizona vineyards.</title>
        <authorList>
            <person name="Tassone E.E."/>
        </authorList>
    </citation>
    <scope>NUCLEOTIDE SEQUENCE</scope>
</reference>
<dbReference type="PROSITE" id="PS00478">
    <property type="entry name" value="LIM_DOMAIN_1"/>
    <property type="match status" value="1"/>
</dbReference>
<dbReference type="InterPro" id="IPR051618">
    <property type="entry name" value="Actin-binding_LIM"/>
</dbReference>
<dbReference type="PANTHER" id="PTHR24213">
    <property type="entry name" value="ACTIN-BINDING LIM PROTEIN"/>
    <property type="match status" value="1"/>
</dbReference>
<name>A0A1B6LVS1_9HEMI</name>
<dbReference type="Gene3D" id="2.10.110.10">
    <property type="entry name" value="Cysteine Rich Protein"/>
    <property type="match status" value="2"/>
</dbReference>
<evidence type="ECO:0000259" key="5">
    <source>
        <dbReference type="PROSITE" id="PS50023"/>
    </source>
</evidence>
<evidence type="ECO:0000256" key="3">
    <source>
        <dbReference type="ARBA" id="ARBA00023038"/>
    </source>
</evidence>